<sequence>MATASSGLGSTGSRAPTPRQLSGGLSQRPSTMIRRSTRRC</sequence>
<reference evidence="2" key="2">
    <citation type="journal article" date="2015" name="Data Brief">
        <title>Shoot transcriptome of the giant reed, Arundo donax.</title>
        <authorList>
            <person name="Barrero R.A."/>
            <person name="Guerrero F.D."/>
            <person name="Moolhuijzen P."/>
            <person name="Goolsby J.A."/>
            <person name="Tidwell J."/>
            <person name="Bellgard S.E."/>
            <person name="Bellgard M.I."/>
        </authorList>
    </citation>
    <scope>NUCLEOTIDE SEQUENCE</scope>
    <source>
        <tissue evidence="2">Shoot tissue taken approximately 20 cm above the soil surface</tissue>
    </source>
</reference>
<proteinExistence type="predicted"/>
<dbReference type="AlphaFoldDB" id="A0A0A8YG82"/>
<protein>
    <submittedName>
        <fullName evidence="2">Uncharacterized protein</fullName>
    </submittedName>
</protein>
<name>A0A0A8YG82_ARUDO</name>
<evidence type="ECO:0000313" key="2">
    <source>
        <dbReference type="EMBL" id="JAD24796.1"/>
    </source>
</evidence>
<dbReference type="EMBL" id="GBRH01273099">
    <property type="protein sequence ID" value="JAD24796.1"/>
    <property type="molecule type" value="Transcribed_RNA"/>
</dbReference>
<feature type="compositionally biased region" description="Low complexity" evidence="1">
    <location>
        <begin position="1"/>
        <end position="13"/>
    </location>
</feature>
<evidence type="ECO:0000256" key="1">
    <source>
        <dbReference type="SAM" id="MobiDB-lite"/>
    </source>
</evidence>
<reference evidence="2" key="1">
    <citation type="submission" date="2014-09" db="EMBL/GenBank/DDBJ databases">
        <authorList>
            <person name="Magalhaes I.L.F."/>
            <person name="Oliveira U."/>
            <person name="Santos F.R."/>
            <person name="Vidigal T.H.D.A."/>
            <person name="Brescovit A.D."/>
            <person name="Santos A.J."/>
        </authorList>
    </citation>
    <scope>NUCLEOTIDE SEQUENCE</scope>
    <source>
        <tissue evidence="2">Shoot tissue taken approximately 20 cm above the soil surface</tissue>
    </source>
</reference>
<organism evidence="2">
    <name type="scientific">Arundo donax</name>
    <name type="common">Giant reed</name>
    <name type="synonym">Donax arundinaceus</name>
    <dbReference type="NCBI Taxonomy" id="35708"/>
    <lineage>
        <taxon>Eukaryota</taxon>
        <taxon>Viridiplantae</taxon>
        <taxon>Streptophyta</taxon>
        <taxon>Embryophyta</taxon>
        <taxon>Tracheophyta</taxon>
        <taxon>Spermatophyta</taxon>
        <taxon>Magnoliopsida</taxon>
        <taxon>Liliopsida</taxon>
        <taxon>Poales</taxon>
        <taxon>Poaceae</taxon>
        <taxon>PACMAD clade</taxon>
        <taxon>Arundinoideae</taxon>
        <taxon>Arundineae</taxon>
        <taxon>Arundo</taxon>
    </lineage>
</organism>
<feature type="region of interest" description="Disordered" evidence="1">
    <location>
        <begin position="1"/>
        <end position="40"/>
    </location>
</feature>
<feature type="compositionally biased region" description="Polar residues" evidence="1">
    <location>
        <begin position="19"/>
        <end position="34"/>
    </location>
</feature>
<accession>A0A0A8YG82</accession>